<organism evidence="1 2">
    <name type="scientific">Callithrix jacchus</name>
    <name type="common">White-tufted-ear marmoset</name>
    <name type="synonym">Simia Jacchus</name>
    <dbReference type="NCBI Taxonomy" id="9483"/>
    <lineage>
        <taxon>Eukaryota</taxon>
        <taxon>Metazoa</taxon>
        <taxon>Chordata</taxon>
        <taxon>Craniata</taxon>
        <taxon>Vertebrata</taxon>
        <taxon>Euteleostomi</taxon>
        <taxon>Mammalia</taxon>
        <taxon>Eutheria</taxon>
        <taxon>Euarchontoglires</taxon>
        <taxon>Primates</taxon>
        <taxon>Haplorrhini</taxon>
        <taxon>Platyrrhini</taxon>
        <taxon>Cebidae</taxon>
        <taxon>Callitrichinae</taxon>
        <taxon>Callithrix</taxon>
        <taxon>Callithrix</taxon>
    </lineage>
</organism>
<evidence type="ECO:0000313" key="2">
    <source>
        <dbReference type="Proteomes" id="UP000008225"/>
    </source>
</evidence>
<reference evidence="1" key="3">
    <citation type="submission" date="2025-09" db="UniProtKB">
        <authorList>
            <consortium name="Ensembl"/>
        </authorList>
    </citation>
    <scope>IDENTIFICATION</scope>
</reference>
<dbReference type="PANTHER" id="PTHR12138:SF162">
    <property type="entry name" value="CHROMOSOME UNDETERMINED SCAFFOLD_275, WHOLE GENOME SHOTGUN SEQUENCE"/>
    <property type="match status" value="1"/>
</dbReference>
<dbReference type="GeneTree" id="ENSGT01150000286943"/>
<accession>A0A8I3WP95</accession>
<sequence>MLSVIMTKAAGSIQIKIFFFFFFLRQSLTLSPGARLECSSTISAHCNLRLPGSSNSPALASRVAGTTGMCHCTQLIFIILVDSERSLSFLFFFF</sequence>
<reference evidence="1" key="2">
    <citation type="submission" date="2025-08" db="UniProtKB">
        <authorList>
            <consortium name="Ensembl"/>
        </authorList>
    </citation>
    <scope>IDENTIFICATION</scope>
</reference>
<dbReference type="PANTHER" id="PTHR12138">
    <property type="entry name" value="PRIMATE-EXPANDED PROTEIN FAMILY"/>
    <property type="match status" value="1"/>
</dbReference>
<dbReference type="Ensembl" id="ENSCJAT00000136821.1">
    <property type="protein sequence ID" value="ENSCJAP00000086792.1"/>
    <property type="gene ID" value="ENSCJAG00000082558.1"/>
</dbReference>
<evidence type="ECO:0000313" key="1">
    <source>
        <dbReference type="Ensembl" id="ENSCJAP00000086792.1"/>
    </source>
</evidence>
<keyword evidence="2" id="KW-1185">Reference proteome</keyword>
<name>A0A8I3WP95_CALJA</name>
<proteinExistence type="predicted"/>
<dbReference type="AlphaFoldDB" id="A0A8I3WP95"/>
<dbReference type="Proteomes" id="UP000008225">
    <property type="component" value="Chromosome 1"/>
</dbReference>
<protein>
    <submittedName>
        <fullName evidence="1">Uncharacterized protein</fullName>
    </submittedName>
</protein>
<reference evidence="1 2" key="1">
    <citation type="submission" date="2009-03" db="EMBL/GenBank/DDBJ databases">
        <authorList>
            <person name="Warren W."/>
            <person name="Ye L."/>
            <person name="Minx P."/>
            <person name="Worley K."/>
            <person name="Gibbs R."/>
            <person name="Wilson R.K."/>
        </authorList>
    </citation>
    <scope>NUCLEOTIDE SEQUENCE [LARGE SCALE GENOMIC DNA]</scope>
</reference>